<comment type="subcellular location">
    <subcellularLocation>
        <location evidence="9">Cytoplasm</location>
    </subcellularLocation>
</comment>
<comment type="catalytic activity">
    <reaction evidence="7 9">
        <text>dCMP + ATP = dCDP + ADP</text>
        <dbReference type="Rhea" id="RHEA:25094"/>
        <dbReference type="ChEBI" id="CHEBI:30616"/>
        <dbReference type="ChEBI" id="CHEBI:57566"/>
        <dbReference type="ChEBI" id="CHEBI:58593"/>
        <dbReference type="ChEBI" id="CHEBI:456216"/>
        <dbReference type="EC" id="2.7.4.25"/>
    </reaction>
</comment>
<dbReference type="PANTHER" id="PTHR21299">
    <property type="entry name" value="CYTIDYLATE KINASE/PANTOATE-BETA-ALANINE LIGASE"/>
    <property type="match status" value="1"/>
</dbReference>
<dbReference type="GO" id="GO:0036430">
    <property type="term" value="F:CMP kinase activity"/>
    <property type="evidence" value="ECO:0007669"/>
    <property type="project" value="RHEA"/>
</dbReference>
<evidence type="ECO:0000313" key="12">
    <source>
        <dbReference type="EMBL" id="ACF29986.1"/>
    </source>
</evidence>
<evidence type="ECO:0000256" key="10">
    <source>
        <dbReference type="SAM" id="MobiDB-lite"/>
    </source>
</evidence>
<evidence type="ECO:0000259" key="11">
    <source>
        <dbReference type="Pfam" id="PF02224"/>
    </source>
</evidence>
<dbReference type="EMBL" id="CP001050">
    <property type="protein sequence ID" value="ACF29986.1"/>
    <property type="molecule type" value="Genomic_DNA"/>
</dbReference>
<protein>
    <recommendedName>
        <fullName evidence="9">Cytidylate kinase</fullName>
        <shortName evidence="9">CK</shortName>
        <ecNumber evidence="9">2.7.4.25</ecNumber>
    </recommendedName>
    <alternativeName>
        <fullName evidence="9">Cytidine monophosphate kinase</fullName>
        <shortName evidence="9">CMP kinase</shortName>
    </alternativeName>
</protein>
<organism evidence="12 13">
    <name type="scientific">Neisseria gonorrhoeae (strain NCCP11945)</name>
    <dbReference type="NCBI Taxonomy" id="521006"/>
    <lineage>
        <taxon>Bacteria</taxon>
        <taxon>Pseudomonadati</taxon>
        <taxon>Pseudomonadota</taxon>
        <taxon>Betaproteobacteria</taxon>
        <taxon>Neisseriales</taxon>
        <taxon>Neisseriaceae</taxon>
        <taxon>Neisseria</taxon>
    </lineage>
</organism>
<dbReference type="GO" id="GO:0036431">
    <property type="term" value="F:dCMP kinase activity"/>
    <property type="evidence" value="ECO:0007669"/>
    <property type="project" value="InterPro"/>
</dbReference>
<accession>B4RMF1</accession>
<dbReference type="HOGENOM" id="CLU_079959_2_0_4"/>
<dbReference type="HAMAP" id="MF_00238">
    <property type="entry name" value="Cytidyl_kinase_type1"/>
    <property type="match status" value="1"/>
</dbReference>
<keyword evidence="4 9" id="KW-0547">Nucleotide-binding</keyword>
<evidence type="ECO:0000256" key="9">
    <source>
        <dbReference type="HAMAP-Rule" id="MF_00238"/>
    </source>
</evidence>
<dbReference type="PANTHER" id="PTHR21299:SF2">
    <property type="entry name" value="CYTIDYLATE KINASE"/>
    <property type="match status" value="1"/>
</dbReference>
<evidence type="ECO:0000256" key="3">
    <source>
        <dbReference type="ARBA" id="ARBA00022679"/>
    </source>
</evidence>
<dbReference type="GO" id="GO:0015949">
    <property type="term" value="P:nucleobase-containing small molecule interconversion"/>
    <property type="evidence" value="ECO:0007669"/>
    <property type="project" value="TreeGrafter"/>
</dbReference>
<keyword evidence="6 9" id="KW-0067">ATP-binding</keyword>
<dbReference type="AlphaFoldDB" id="B4RMF1"/>
<dbReference type="CDD" id="cd02020">
    <property type="entry name" value="CMPK"/>
    <property type="match status" value="1"/>
</dbReference>
<keyword evidence="3 9" id="KW-0808">Transferase</keyword>
<dbReference type="EC" id="2.7.4.25" evidence="9"/>
<feature type="binding site" evidence="9">
    <location>
        <begin position="84"/>
        <end position="92"/>
    </location>
    <ligand>
        <name>ATP</name>
        <dbReference type="ChEBI" id="CHEBI:30616"/>
    </ligand>
</feature>
<feature type="region of interest" description="Disordered" evidence="10">
    <location>
        <begin position="48"/>
        <end position="70"/>
    </location>
</feature>
<comment type="similarity">
    <text evidence="1 9">Belongs to the cytidylate kinase family. Type 1 subfamily.</text>
</comment>
<dbReference type="Pfam" id="PF02224">
    <property type="entry name" value="Cytidylate_kin"/>
    <property type="match status" value="1"/>
</dbReference>
<dbReference type="NCBIfam" id="TIGR00017">
    <property type="entry name" value="cmk"/>
    <property type="match status" value="1"/>
</dbReference>
<evidence type="ECO:0000256" key="1">
    <source>
        <dbReference type="ARBA" id="ARBA00009427"/>
    </source>
</evidence>
<dbReference type="Gene3D" id="3.40.50.300">
    <property type="entry name" value="P-loop containing nucleotide triphosphate hydrolases"/>
    <property type="match status" value="1"/>
</dbReference>
<evidence type="ECO:0000256" key="5">
    <source>
        <dbReference type="ARBA" id="ARBA00022777"/>
    </source>
</evidence>
<dbReference type="GO" id="GO:0006220">
    <property type="term" value="P:pyrimidine nucleotide metabolic process"/>
    <property type="evidence" value="ECO:0007669"/>
    <property type="project" value="UniProtKB-UniRule"/>
</dbReference>
<feature type="compositionally biased region" description="Polar residues" evidence="10">
    <location>
        <begin position="51"/>
        <end position="60"/>
    </location>
</feature>
<reference evidence="12 13" key="1">
    <citation type="journal article" date="2008" name="J. Bacteriol.">
        <title>Complete genome sequence of Neisseria gonorrhoeae NCCP11945.</title>
        <authorList>
            <person name="Chung G.T."/>
            <person name="Yoo J.S."/>
            <person name="Oh H.B."/>
            <person name="Lee Y.S."/>
            <person name="Cha S.H."/>
            <person name="Kim S.J."/>
            <person name="Yoo C.K."/>
        </authorList>
    </citation>
    <scope>NUCLEOTIDE SEQUENCE [LARGE SCALE GENOMIC DNA]</scope>
    <source>
        <strain evidence="12 13">NCCP11945</strain>
    </source>
</reference>
<evidence type="ECO:0000313" key="13">
    <source>
        <dbReference type="Proteomes" id="UP000002564"/>
    </source>
</evidence>
<dbReference type="FunFam" id="3.40.50.300:FF:002405">
    <property type="entry name" value="Cytidylate kinase"/>
    <property type="match status" value="1"/>
</dbReference>
<dbReference type="InterPro" id="IPR011994">
    <property type="entry name" value="Cytidylate_kinase_dom"/>
</dbReference>
<keyword evidence="5 9" id="KW-0418">Kinase</keyword>
<dbReference type="InterPro" id="IPR003136">
    <property type="entry name" value="Cytidylate_kin"/>
</dbReference>
<evidence type="ECO:0000256" key="7">
    <source>
        <dbReference type="ARBA" id="ARBA00047615"/>
    </source>
</evidence>
<comment type="catalytic activity">
    <reaction evidence="8 9">
        <text>CMP + ATP = CDP + ADP</text>
        <dbReference type="Rhea" id="RHEA:11600"/>
        <dbReference type="ChEBI" id="CHEBI:30616"/>
        <dbReference type="ChEBI" id="CHEBI:58069"/>
        <dbReference type="ChEBI" id="CHEBI:60377"/>
        <dbReference type="ChEBI" id="CHEBI:456216"/>
        <dbReference type="EC" id="2.7.4.25"/>
    </reaction>
</comment>
<dbReference type="GO" id="GO:0005829">
    <property type="term" value="C:cytosol"/>
    <property type="evidence" value="ECO:0007669"/>
    <property type="project" value="TreeGrafter"/>
</dbReference>
<name>B4RMF1_NEIG2</name>
<sequence>MPSEGHTSFRRHCIDARHAGIRTGLPASVGRFPGRRRSVCLDNRPLKQVESAPTGNTPFRRQNPYPKPSGIPLMNRQKVIAIDGPGASGKGTVAARVAAALGYDYLDTGALYRLTALYAQKQGVEWHDEENVSALAKKLPAVFSGNRILLDGEDVSDGIRTEAIGMGASAVAQWPKVRAALLQRQRDFLTEKGLVADGRDTGSVVFPQAELKIFLTAESKIRAERRAKQIGIPCEGFTFERILSDIETRDEADRNRKVAPLKQQPDALLLDTSRLTIEETVKKVLDWYRKV</sequence>
<dbReference type="GO" id="GO:0005524">
    <property type="term" value="F:ATP binding"/>
    <property type="evidence" value="ECO:0007669"/>
    <property type="project" value="UniProtKB-UniRule"/>
</dbReference>
<feature type="domain" description="Cytidylate kinase" evidence="11">
    <location>
        <begin position="80"/>
        <end position="288"/>
    </location>
</feature>
<gene>
    <name evidence="9" type="primary">cmk</name>
    <name evidence="12" type="ordered locus">NGK_1311</name>
</gene>
<evidence type="ECO:0000256" key="6">
    <source>
        <dbReference type="ARBA" id="ARBA00022840"/>
    </source>
</evidence>
<proteinExistence type="inferred from homology"/>
<evidence type="ECO:0000256" key="4">
    <source>
        <dbReference type="ARBA" id="ARBA00022741"/>
    </source>
</evidence>
<dbReference type="Proteomes" id="UP000002564">
    <property type="component" value="Chromosome"/>
</dbReference>
<dbReference type="SUPFAM" id="SSF52540">
    <property type="entry name" value="P-loop containing nucleoside triphosphate hydrolases"/>
    <property type="match status" value="1"/>
</dbReference>
<dbReference type="KEGG" id="ngk:NGK_1311"/>
<evidence type="ECO:0000256" key="8">
    <source>
        <dbReference type="ARBA" id="ARBA00048478"/>
    </source>
</evidence>
<evidence type="ECO:0000256" key="2">
    <source>
        <dbReference type="ARBA" id="ARBA00022490"/>
    </source>
</evidence>
<dbReference type="InterPro" id="IPR027417">
    <property type="entry name" value="P-loop_NTPase"/>
</dbReference>
<keyword evidence="2 9" id="KW-0963">Cytoplasm</keyword>